<dbReference type="Pfam" id="PF05016">
    <property type="entry name" value="ParE_toxin"/>
    <property type="match status" value="1"/>
</dbReference>
<keyword evidence="1" id="KW-1277">Toxin-antitoxin system</keyword>
<reference evidence="2" key="1">
    <citation type="submission" date="2021-03" db="EMBL/GenBank/DDBJ databases">
        <title>Acanthopleuribacteraceae sp. M133.</title>
        <authorList>
            <person name="Wang G."/>
        </authorList>
    </citation>
    <scope>NUCLEOTIDE SEQUENCE</scope>
    <source>
        <strain evidence="2">M133</strain>
    </source>
</reference>
<dbReference type="InterPro" id="IPR007712">
    <property type="entry name" value="RelE/ParE_toxin"/>
</dbReference>
<dbReference type="Proteomes" id="UP000663929">
    <property type="component" value="Chromosome"/>
</dbReference>
<dbReference type="Gene3D" id="3.30.2310.20">
    <property type="entry name" value="RelE-like"/>
    <property type="match status" value="1"/>
</dbReference>
<evidence type="ECO:0000256" key="1">
    <source>
        <dbReference type="ARBA" id="ARBA00022649"/>
    </source>
</evidence>
<dbReference type="AlphaFoldDB" id="A0A8A4U6Q0"/>
<name>A0A8A4U6Q0_SULCO</name>
<proteinExistence type="predicted"/>
<evidence type="ECO:0000313" key="2">
    <source>
        <dbReference type="EMBL" id="QTD54425.1"/>
    </source>
</evidence>
<gene>
    <name evidence="2" type="ORF">J3U87_28055</name>
</gene>
<accession>A0A8A4U6Q0</accession>
<evidence type="ECO:0000313" key="3">
    <source>
        <dbReference type="Proteomes" id="UP000663929"/>
    </source>
</evidence>
<organism evidence="2 3">
    <name type="scientific">Sulfidibacter corallicola</name>
    <dbReference type="NCBI Taxonomy" id="2818388"/>
    <lineage>
        <taxon>Bacteria</taxon>
        <taxon>Pseudomonadati</taxon>
        <taxon>Acidobacteriota</taxon>
        <taxon>Holophagae</taxon>
        <taxon>Acanthopleuribacterales</taxon>
        <taxon>Acanthopleuribacteraceae</taxon>
        <taxon>Sulfidibacter</taxon>
    </lineage>
</organism>
<sequence length="109" mass="12489">MIKPFRLIITDTAKADLRNIRRHFAKDNPDAARAFMSDLVNKLHNLAAIGMVGSPRDHIRKGLRGFPYRGRCFYWYIEGGNMYVIRVLHGKQDIAQQDFRFGTGRPGSP</sequence>
<keyword evidence="3" id="KW-1185">Reference proteome</keyword>
<protein>
    <submittedName>
        <fullName evidence="2">Type II toxin-antitoxin system RelE/ParE family toxin</fullName>
    </submittedName>
</protein>
<dbReference type="InterPro" id="IPR035093">
    <property type="entry name" value="RelE/ParE_toxin_dom_sf"/>
</dbReference>
<dbReference type="EMBL" id="CP071793">
    <property type="protein sequence ID" value="QTD54425.1"/>
    <property type="molecule type" value="Genomic_DNA"/>
</dbReference>
<dbReference type="KEGG" id="scor:J3U87_28055"/>